<feature type="chain" id="PRO_5042897973" evidence="7">
    <location>
        <begin position="21"/>
        <end position="347"/>
    </location>
</feature>
<dbReference type="AlphaFoldDB" id="A0AAN0JJV0"/>
<dbReference type="Gene3D" id="3.90.70.10">
    <property type="entry name" value="Cysteine proteinases"/>
    <property type="match status" value="1"/>
</dbReference>
<dbReference type="PROSITE" id="PS00639">
    <property type="entry name" value="THIOL_PROTEASE_HIS"/>
    <property type="match status" value="1"/>
</dbReference>
<evidence type="ECO:0000256" key="7">
    <source>
        <dbReference type="SAM" id="SignalP"/>
    </source>
</evidence>
<dbReference type="PROSITE" id="PS00139">
    <property type="entry name" value="THIOL_PROTEASE_CYS"/>
    <property type="match status" value="1"/>
</dbReference>
<evidence type="ECO:0000256" key="6">
    <source>
        <dbReference type="ARBA" id="ARBA00023157"/>
    </source>
</evidence>
<dbReference type="PRINTS" id="PR00705">
    <property type="entry name" value="PAPAIN"/>
</dbReference>
<reference evidence="11" key="1">
    <citation type="journal article" date="2010" name="Nature">
        <title>The Amphimedon queenslandica genome and the evolution of animal complexity.</title>
        <authorList>
            <person name="Srivastava M."/>
            <person name="Simakov O."/>
            <person name="Chapman J."/>
            <person name="Fahey B."/>
            <person name="Gauthier M.E."/>
            <person name="Mitros T."/>
            <person name="Richards G.S."/>
            <person name="Conaco C."/>
            <person name="Dacre M."/>
            <person name="Hellsten U."/>
            <person name="Larroux C."/>
            <person name="Putnam N.H."/>
            <person name="Stanke M."/>
            <person name="Adamska M."/>
            <person name="Darling A."/>
            <person name="Degnan S.M."/>
            <person name="Oakley T.H."/>
            <person name="Plachetzki D.C."/>
            <person name="Zhai Y."/>
            <person name="Adamski M."/>
            <person name="Calcino A."/>
            <person name="Cummins S.F."/>
            <person name="Goodstein D.M."/>
            <person name="Harris C."/>
            <person name="Jackson D.J."/>
            <person name="Leys S.P."/>
            <person name="Shu S."/>
            <person name="Woodcroft B.J."/>
            <person name="Vervoort M."/>
            <person name="Kosik K.S."/>
            <person name="Manning G."/>
            <person name="Degnan B.M."/>
            <person name="Rokhsar D.S."/>
        </authorList>
    </citation>
    <scope>NUCLEOTIDE SEQUENCE [LARGE SCALE GENOMIC DNA]</scope>
</reference>
<feature type="domain" description="Peptidase C1A papain C-terminal" evidence="8">
    <location>
        <begin position="123"/>
        <end position="342"/>
    </location>
</feature>
<dbReference type="PANTHER" id="PTHR12411">
    <property type="entry name" value="CYSTEINE PROTEASE FAMILY C1-RELATED"/>
    <property type="match status" value="1"/>
</dbReference>
<dbReference type="KEGG" id="aqu:100641651"/>
<organism evidence="10 11">
    <name type="scientific">Amphimedon queenslandica</name>
    <name type="common">Sponge</name>
    <dbReference type="NCBI Taxonomy" id="400682"/>
    <lineage>
        <taxon>Eukaryota</taxon>
        <taxon>Metazoa</taxon>
        <taxon>Porifera</taxon>
        <taxon>Demospongiae</taxon>
        <taxon>Heteroscleromorpha</taxon>
        <taxon>Haplosclerida</taxon>
        <taxon>Niphatidae</taxon>
        <taxon>Amphimedon</taxon>
    </lineage>
</organism>
<sequence>MGPVLFLLILLSLLNSLSLSAPYSSDWESFHQYTIDYSKPYINDTDHLIHRFKVFQESLLRHKRLNEYESQNGGHATYGVNKFSDLTPEEFANTYLLYRPSAPPQNEKISTSFIAESPSIVADPVTYDWRDKNVLTSIKNQQKCGSCWAFSVVEVLESRLAIQTGQSPVSLSVQEVISCEYYPDQELDGCSGGALYYAFKRLHDEARVIVSDSVYPFASSDGNTKTCRQNLPQQGVVLKEFNYTSDIDENLMIQYVLRNGPTSNSVNAAMWQDYSSGIIQHHCTSTPLDHAIQVIGYNLDNNPIPYWIVRNTWGSDWGEGGYVRLKFGDNTCGLAAEVVTVWNVTSV</sequence>
<keyword evidence="4" id="KW-0788">Thiol protease</keyword>
<feature type="signal peptide" evidence="7">
    <location>
        <begin position="1"/>
        <end position="20"/>
    </location>
</feature>
<evidence type="ECO:0000313" key="10">
    <source>
        <dbReference type="EnsemblMetazoa" id="XP_019857249.1"/>
    </source>
</evidence>
<dbReference type="Proteomes" id="UP000007879">
    <property type="component" value="Unassembled WGS sequence"/>
</dbReference>
<dbReference type="Pfam" id="PF08246">
    <property type="entry name" value="Inhibitor_I29"/>
    <property type="match status" value="1"/>
</dbReference>
<dbReference type="PROSITE" id="PS00640">
    <property type="entry name" value="THIOL_PROTEASE_ASN"/>
    <property type="match status" value="1"/>
</dbReference>
<keyword evidence="3" id="KW-0378">Hydrolase</keyword>
<dbReference type="InterPro" id="IPR000668">
    <property type="entry name" value="Peptidase_C1A_C"/>
</dbReference>
<evidence type="ECO:0000256" key="5">
    <source>
        <dbReference type="ARBA" id="ARBA00023145"/>
    </source>
</evidence>
<dbReference type="InterPro" id="IPR000169">
    <property type="entry name" value="Pept_cys_AS"/>
</dbReference>
<name>A0AAN0JJV0_AMPQE</name>
<evidence type="ECO:0000256" key="3">
    <source>
        <dbReference type="ARBA" id="ARBA00022801"/>
    </source>
</evidence>
<evidence type="ECO:0000256" key="1">
    <source>
        <dbReference type="ARBA" id="ARBA00008455"/>
    </source>
</evidence>
<keyword evidence="7" id="KW-0732">Signal</keyword>
<dbReference type="InterPro" id="IPR013201">
    <property type="entry name" value="Prot_inhib_I29"/>
</dbReference>
<dbReference type="GO" id="GO:0006508">
    <property type="term" value="P:proteolysis"/>
    <property type="evidence" value="ECO:0007669"/>
    <property type="project" value="UniProtKB-KW"/>
</dbReference>
<keyword evidence="6" id="KW-1015">Disulfide bond</keyword>
<dbReference type="SMART" id="SM00848">
    <property type="entry name" value="Inhibitor_I29"/>
    <property type="match status" value="1"/>
</dbReference>
<dbReference type="Pfam" id="PF00112">
    <property type="entry name" value="Peptidase_C1"/>
    <property type="match status" value="1"/>
</dbReference>
<reference evidence="10" key="2">
    <citation type="submission" date="2024-06" db="UniProtKB">
        <authorList>
            <consortium name="EnsemblMetazoa"/>
        </authorList>
    </citation>
    <scope>IDENTIFICATION</scope>
</reference>
<dbReference type="GeneID" id="100641651"/>
<dbReference type="InterPro" id="IPR038765">
    <property type="entry name" value="Papain-like_cys_pep_sf"/>
</dbReference>
<dbReference type="RefSeq" id="XP_019857249.1">
    <property type="nucleotide sequence ID" value="XM_020001690.1"/>
</dbReference>
<evidence type="ECO:0000256" key="4">
    <source>
        <dbReference type="ARBA" id="ARBA00022807"/>
    </source>
</evidence>
<feature type="domain" description="Cathepsin propeptide inhibitor" evidence="9">
    <location>
        <begin position="30"/>
        <end position="91"/>
    </location>
</feature>
<dbReference type="InterPro" id="IPR039417">
    <property type="entry name" value="Peptidase_C1A_papain-like"/>
</dbReference>
<evidence type="ECO:0000256" key="2">
    <source>
        <dbReference type="ARBA" id="ARBA00022670"/>
    </source>
</evidence>
<keyword evidence="5" id="KW-0865">Zymogen</keyword>
<keyword evidence="2" id="KW-0645">Protease</keyword>
<accession>A0AAN0JJV0</accession>
<dbReference type="SMART" id="SM00645">
    <property type="entry name" value="Pept_C1"/>
    <property type="match status" value="1"/>
</dbReference>
<comment type="similarity">
    <text evidence="1">Belongs to the peptidase C1 family.</text>
</comment>
<evidence type="ECO:0000259" key="8">
    <source>
        <dbReference type="SMART" id="SM00645"/>
    </source>
</evidence>
<dbReference type="GO" id="GO:0008234">
    <property type="term" value="F:cysteine-type peptidase activity"/>
    <property type="evidence" value="ECO:0007669"/>
    <property type="project" value="UniProtKB-KW"/>
</dbReference>
<protein>
    <submittedName>
        <fullName evidence="10">Uncharacterized protein</fullName>
    </submittedName>
</protein>
<dbReference type="InterPro" id="IPR025660">
    <property type="entry name" value="Pept_his_AS"/>
</dbReference>
<dbReference type="InterPro" id="IPR025661">
    <property type="entry name" value="Pept_asp_AS"/>
</dbReference>
<proteinExistence type="inferred from homology"/>
<evidence type="ECO:0000259" key="9">
    <source>
        <dbReference type="SMART" id="SM00848"/>
    </source>
</evidence>
<dbReference type="EnsemblMetazoa" id="XM_020001690.1">
    <property type="protein sequence ID" value="XP_019857249.1"/>
    <property type="gene ID" value="LOC100641651"/>
</dbReference>
<dbReference type="CDD" id="cd02248">
    <property type="entry name" value="Peptidase_C1A"/>
    <property type="match status" value="1"/>
</dbReference>
<keyword evidence="11" id="KW-1185">Reference proteome</keyword>
<dbReference type="SUPFAM" id="SSF54001">
    <property type="entry name" value="Cysteine proteinases"/>
    <property type="match status" value="1"/>
</dbReference>
<dbReference type="InterPro" id="IPR013128">
    <property type="entry name" value="Peptidase_C1A"/>
</dbReference>
<evidence type="ECO:0000313" key="11">
    <source>
        <dbReference type="Proteomes" id="UP000007879"/>
    </source>
</evidence>